<sequence length="159" mass="18284">MVIPFPFFQEGQLNHVRLCISCHSSNIVKNPNPKSCDLFYQRLKVRVQHGDSKCIEINDKLSNQRDNENKNVSWCRGCYSEVVNINKLKRFEDKYNKKQENLAKISTSQQSVPALETSASVYLRSSNKTKAGRGEACIFCSKSGKNLKSFTNVRMNFYF</sequence>
<dbReference type="Proteomes" id="UP000749559">
    <property type="component" value="Unassembled WGS sequence"/>
</dbReference>
<comment type="caution">
    <text evidence="1">The sequence shown here is derived from an EMBL/GenBank/DDBJ whole genome shotgun (WGS) entry which is preliminary data.</text>
</comment>
<reference evidence="1" key="1">
    <citation type="submission" date="2022-03" db="EMBL/GenBank/DDBJ databases">
        <authorList>
            <person name="Martin C."/>
        </authorList>
    </citation>
    <scope>NUCLEOTIDE SEQUENCE</scope>
</reference>
<accession>A0A8S4NNZ7</accession>
<protein>
    <submittedName>
        <fullName evidence="1">Uncharacterized protein</fullName>
    </submittedName>
</protein>
<organism evidence="1 2">
    <name type="scientific">Owenia fusiformis</name>
    <name type="common">Polychaete worm</name>
    <dbReference type="NCBI Taxonomy" id="6347"/>
    <lineage>
        <taxon>Eukaryota</taxon>
        <taxon>Metazoa</taxon>
        <taxon>Spiralia</taxon>
        <taxon>Lophotrochozoa</taxon>
        <taxon>Annelida</taxon>
        <taxon>Polychaeta</taxon>
        <taxon>Sedentaria</taxon>
        <taxon>Canalipalpata</taxon>
        <taxon>Sabellida</taxon>
        <taxon>Oweniida</taxon>
        <taxon>Oweniidae</taxon>
        <taxon>Owenia</taxon>
    </lineage>
</organism>
<gene>
    <name evidence="1" type="ORF">OFUS_LOCUS8382</name>
</gene>
<evidence type="ECO:0000313" key="2">
    <source>
        <dbReference type="Proteomes" id="UP000749559"/>
    </source>
</evidence>
<dbReference type="EMBL" id="CAIIXF020000004">
    <property type="protein sequence ID" value="CAH1781872.1"/>
    <property type="molecule type" value="Genomic_DNA"/>
</dbReference>
<dbReference type="AlphaFoldDB" id="A0A8S4NNZ7"/>
<keyword evidence="2" id="KW-1185">Reference proteome</keyword>
<proteinExistence type="predicted"/>
<name>A0A8S4NNZ7_OWEFU</name>
<evidence type="ECO:0000313" key="1">
    <source>
        <dbReference type="EMBL" id="CAH1781872.1"/>
    </source>
</evidence>